<proteinExistence type="predicted"/>
<dbReference type="GO" id="GO:0003677">
    <property type="term" value="F:DNA binding"/>
    <property type="evidence" value="ECO:0007669"/>
    <property type="project" value="UniProtKB-KW"/>
</dbReference>
<dbReference type="Gene3D" id="1.10.10.10">
    <property type="entry name" value="Winged helix-like DNA-binding domain superfamily/Winged helix DNA-binding domain"/>
    <property type="match status" value="1"/>
</dbReference>
<name>A0AA42J208_9FIRM</name>
<dbReference type="AlphaFoldDB" id="A0AA42J208"/>
<dbReference type="InterPro" id="IPR000595">
    <property type="entry name" value="cNMP-bd_dom"/>
</dbReference>
<evidence type="ECO:0000313" key="7">
    <source>
        <dbReference type="Proteomes" id="UP001169242"/>
    </source>
</evidence>
<evidence type="ECO:0000313" key="6">
    <source>
        <dbReference type="EMBL" id="MDA3732648.1"/>
    </source>
</evidence>
<evidence type="ECO:0000259" key="5">
    <source>
        <dbReference type="PROSITE" id="PS51063"/>
    </source>
</evidence>
<dbReference type="PANTHER" id="PTHR24567:SF74">
    <property type="entry name" value="HTH-TYPE TRANSCRIPTIONAL REGULATOR ARCR"/>
    <property type="match status" value="1"/>
</dbReference>
<dbReference type="GO" id="GO:0003700">
    <property type="term" value="F:DNA-binding transcription factor activity"/>
    <property type="evidence" value="ECO:0007669"/>
    <property type="project" value="TreeGrafter"/>
</dbReference>
<feature type="domain" description="HTH crp-type" evidence="5">
    <location>
        <begin position="142"/>
        <end position="211"/>
    </location>
</feature>
<dbReference type="InterPro" id="IPR050397">
    <property type="entry name" value="Env_Response_Regulators"/>
</dbReference>
<dbReference type="PROSITE" id="PS50042">
    <property type="entry name" value="CNMP_BINDING_3"/>
    <property type="match status" value="1"/>
</dbReference>
<comment type="caution">
    <text evidence="6">The sequence shown here is derived from an EMBL/GenBank/DDBJ whole genome shotgun (WGS) entry which is preliminary data.</text>
</comment>
<dbReference type="SUPFAM" id="SSF51206">
    <property type="entry name" value="cAMP-binding domain-like"/>
    <property type="match status" value="1"/>
</dbReference>
<evidence type="ECO:0000256" key="1">
    <source>
        <dbReference type="ARBA" id="ARBA00023015"/>
    </source>
</evidence>
<protein>
    <submittedName>
        <fullName evidence="6">Crp/Fnr family transcriptional regulator</fullName>
    </submittedName>
</protein>
<dbReference type="GO" id="GO:0005829">
    <property type="term" value="C:cytosol"/>
    <property type="evidence" value="ECO:0007669"/>
    <property type="project" value="TreeGrafter"/>
</dbReference>
<dbReference type="Gene3D" id="2.60.120.10">
    <property type="entry name" value="Jelly Rolls"/>
    <property type="match status" value="1"/>
</dbReference>
<keyword evidence="1" id="KW-0805">Transcription regulation</keyword>
<dbReference type="RefSeq" id="WP_271012693.1">
    <property type="nucleotide sequence ID" value="NZ_JAQIFT010000049.1"/>
</dbReference>
<dbReference type="InterPro" id="IPR036388">
    <property type="entry name" value="WH-like_DNA-bd_sf"/>
</dbReference>
<dbReference type="SUPFAM" id="SSF46785">
    <property type="entry name" value="Winged helix' DNA-binding domain"/>
    <property type="match status" value="1"/>
</dbReference>
<evidence type="ECO:0000259" key="4">
    <source>
        <dbReference type="PROSITE" id="PS50042"/>
    </source>
</evidence>
<dbReference type="InterPro" id="IPR036390">
    <property type="entry name" value="WH_DNA-bd_sf"/>
</dbReference>
<dbReference type="InterPro" id="IPR012318">
    <property type="entry name" value="HTH_CRP"/>
</dbReference>
<dbReference type="InterPro" id="IPR018490">
    <property type="entry name" value="cNMP-bd_dom_sf"/>
</dbReference>
<reference evidence="6" key="1">
    <citation type="journal article" date="2023" name="Int. J. Syst. Evol. Microbiol.">
        <title>&lt;i&gt;Holtiella tumoricola&lt;/i&gt; gen. nov. sp. nov., isolated from a human clinical sample.</title>
        <authorList>
            <person name="Allen-Vercoe E."/>
            <person name="Daigneault M.C."/>
            <person name="Vancuren S.J."/>
            <person name="Cochrane K."/>
            <person name="O'Neal L.L."/>
            <person name="Sankaranarayanan K."/>
            <person name="Lawson P.A."/>
        </authorList>
    </citation>
    <scope>NUCLEOTIDE SEQUENCE</scope>
    <source>
        <strain evidence="6">CC70A</strain>
    </source>
</reference>
<dbReference type="CDD" id="cd00038">
    <property type="entry name" value="CAP_ED"/>
    <property type="match status" value="1"/>
</dbReference>
<dbReference type="EMBL" id="JAQIFT010000049">
    <property type="protein sequence ID" value="MDA3732648.1"/>
    <property type="molecule type" value="Genomic_DNA"/>
</dbReference>
<organism evidence="6 7">
    <name type="scientific">Holtiella tumoricola</name>
    <dbReference type="NCBI Taxonomy" id="3018743"/>
    <lineage>
        <taxon>Bacteria</taxon>
        <taxon>Bacillati</taxon>
        <taxon>Bacillota</taxon>
        <taxon>Clostridia</taxon>
        <taxon>Lachnospirales</taxon>
        <taxon>Cellulosilyticaceae</taxon>
        <taxon>Holtiella</taxon>
    </lineage>
</organism>
<evidence type="ECO:0000256" key="3">
    <source>
        <dbReference type="ARBA" id="ARBA00023163"/>
    </source>
</evidence>
<dbReference type="InterPro" id="IPR014710">
    <property type="entry name" value="RmlC-like_jellyroll"/>
</dbReference>
<dbReference type="PROSITE" id="PS51063">
    <property type="entry name" value="HTH_CRP_2"/>
    <property type="match status" value="1"/>
</dbReference>
<keyword evidence="2" id="KW-0238">DNA-binding</keyword>
<dbReference type="PANTHER" id="PTHR24567">
    <property type="entry name" value="CRP FAMILY TRANSCRIPTIONAL REGULATORY PROTEIN"/>
    <property type="match status" value="1"/>
</dbReference>
<feature type="domain" description="Cyclic nucleotide-binding" evidence="4">
    <location>
        <begin position="1"/>
        <end position="128"/>
    </location>
</feature>
<gene>
    <name evidence="6" type="ORF">PBV87_14235</name>
</gene>
<keyword evidence="7" id="KW-1185">Reference proteome</keyword>
<evidence type="ECO:0000256" key="2">
    <source>
        <dbReference type="ARBA" id="ARBA00023125"/>
    </source>
</evidence>
<dbReference type="Pfam" id="PF13545">
    <property type="entry name" value="HTH_Crp_2"/>
    <property type="match status" value="1"/>
</dbReference>
<keyword evidence="3" id="KW-0804">Transcription</keyword>
<dbReference type="Proteomes" id="UP001169242">
    <property type="component" value="Unassembled WGS sequence"/>
</dbReference>
<dbReference type="Pfam" id="PF00027">
    <property type="entry name" value="cNMP_binding"/>
    <property type="match status" value="1"/>
</dbReference>
<accession>A0AA42J208</accession>
<sequence>MKQLDHEHFQILCNAGTLQKLPKGHIFYDGYDNLDAIYCLTDGLCALMSLKDSGKEHIYHYLKPGSIIGFTPAFLEYTHEQDTTSEAYFLLKAKSNCTVYRLEKEHIFELMQTYPQILKFIMLSMANTSRNLLKHFYTAQESNAASKIAFTLLSLAEEVNGDFILHKEFNYPELSKYLGIHHITVARIIGSFKDEGIIKKLGHSIKILDQEALMDYAQNKKILQY</sequence>